<dbReference type="InterPro" id="IPR029062">
    <property type="entry name" value="Class_I_gatase-like"/>
</dbReference>
<sequence length="670" mass="72703">MVADPGLLMLLVPDGQKLTSPEVTAWVDAASEDGVRLQPLTDSQFMALGPEALKYGGLVLPDLLHPIATDALLKAVRDYTTAGGNTLLVHDFGIFALDGNQKPTYAIPRAKLSDLAGVDYGLYDALREKSTVVGPVTAMRSTLRALQVPPGKSIPYVAKDAPPVSPATASAASSAEAPSTYLAESTPTELAAGSLPGGAAMPGDVLDAYSGYLLGQLKYSSFVTRGAFNGKTLATSPRAGLVAGLNKVGRGQVLFVNLPLTYLKVVRTDGLPLHGFLHYFAHNVLQLAQLSPVPNAVPGLTLDWHLDSFTAQQPTLTLEKLGIFDHGPFSIDMTTGPDAVTDGDGKGWNLDNNPVAQDILRRFAKKGHAIGSHGGWNHDYYGLNANESNRATFLPYLEQNVASIKRAVSHPLRPYLGLTSSTPHGVPDAFLPMAQKVKALIDWAFGPPMRQYSPPVGNNPTWAMDWLEQQGVVAVYFGGHTGLGPTRQYRDGQLRNPNLWVFPVTPAGQYATFEEFQVNQVPKQEVINWYRDSVDFAVRHNTTRMIYMHPNGANVWPDVLQDLLAYAKAKGSEQFRWYTMTRLADFMTSRQAVAWTEKRDAAGVSQFTASHPDSLHEMVWLLPKTRYAGRPESTDANVTVSDRDTHWAVKAGNTRRASFMAPTFGGASLP</sequence>
<comment type="caution">
    <text evidence="1">The sequence shown here is derived from an EMBL/GenBank/DDBJ whole genome shotgun (WGS) entry which is preliminary data.</text>
</comment>
<name>A0A916WDH6_9BURK</name>
<dbReference type="GO" id="GO:0005975">
    <property type="term" value="P:carbohydrate metabolic process"/>
    <property type="evidence" value="ECO:0007669"/>
    <property type="project" value="InterPro"/>
</dbReference>
<organism evidence="1 2">
    <name type="scientific">Polaromonas eurypsychrophila</name>
    <dbReference type="NCBI Taxonomy" id="1614635"/>
    <lineage>
        <taxon>Bacteria</taxon>
        <taxon>Pseudomonadati</taxon>
        <taxon>Pseudomonadota</taxon>
        <taxon>Betaproteobacteria</taxon>
        <taxon>Burkholderiales</taxon>
        <taxon>Comamonadaceae</taxon>
        <taxon>Polaromonas</taxon>
    </lineage>
</organism>
<keyword evidence="2" id="KW-1185">Reference proteome</keyword>
<dbReference type="SUPFAM" id="SSF88713">
    <property type="entry name" value="Glycoside hydrolase/deacetylase"/>
    <property type="match status" value="1"/>
</dbReference>
<dbReference type="AlphaFoldDB" id="A0A916WDH6"/>
<dbReference type="InterPro" id="IPR011330">
    <property type="entry name" value="Glyco_hydro/deAcase_b/a-brl"/>
</dbReference>
<evidence type="ECO:0000313" key="1">
    <source>
        <dbReference type="EMBL" id="GGA88864.1"/>
    </source>
</evidence>
<dbReference type="Gene3D" id="3.20.20.370">
    <property type="entry name" value="Glycoside hydrolase/deacetylase"/>
    <property type="match status" value="1"/>
</dbReference>
<dbReference type="EMBL" id="BMIG01000002">
    <property type="protein sequence ID" value="GGA88864.1"/>
    <property type="molecule type" value="Genomic_DNA"/>
</dbReference>
<evidence type="ECO:0008006" key="3">
    <source>
        <dbReference type="Google" id="ProtNLM"/>
    </source>
</evidence>
<gene>
    <name evidence="1" type="ORF">GCM10011496_07030</name>
</gene>
<reference evidence="1" key="1">
    <citation type="journal article" date="2014" name="Int. J. Syst. Evol. Microbiol.">
        <title>Complete genome sequence of Corynebacterium casei LMG S-19264T (=DSM 44701T), isolated from a smear-ripened cheese.</title>
        <authorList>
            <consortium name="US DOE Joint Genome Institute (JGI-PGF)"/>
            <person name="Walter F."/>
            <person name="Albersmeier A."/>
            <person name="Kalinowski J."/>
            <person name="Ruckert C."/>
        </authorList>
    </citation>
    <scope>NUCLEOTIDE SEQUENCE</scope>
    <source>
        <strain evidence="1">CGMCC 1.15322</strain>
    </source>
</reference>
<dbReference type="Gene3D" id="3.40.50.880">
    <property type="match status" value="1"/>
</dbReference>
<evidence type="ECO:0000313" key="2">
    <source>
        <dbReference type="Proteomes" id="UP000620596"/>
    </source>
</evidence>
<accession>A0A916WDH6</accession>
<protein>
    <recommendedName>
        <fullName evidence="3">NodB homology domain-containing protein</fullName>
    </recommendedName>
</protein>
<reference evidence="1" key="2">
    <citation type="submission" date="2020-09" db="EMBL/GenBank/DDBJ databases">
        <authorList>
            <person name="Sun Q."/>
            <person name="Zhou Y."/>
        </authorList>
    </citation>
    <scope>NUCLEOTIDE SEQUENCE</scope>
    <source>
        <strain evidence="1">CGMCC 1.15322</strain>
    </source>
</reference>
<dbReference type="Proteomes" id="UP000620596">
    <property type="component" value="Unassembled WGS sequence"/>
</dbReference>
<proteinExistence type="predicted"/>